<reference evidence="5 6" key="1">
    <citation type="journal article" date="2015" name="Stand. Genomic Sci.">
        <title>Genomic Encyclopedia of Bacterial and Archaeal Type Strains, Phase III: the genomes of soil and plant-associated and newly described type strains.</title>
        <authorList>
            <person name="Whitman W.B."/>
            <person name="Woyke T."/>
            <person name="Klenk H.P."/>
            <person name="Zhou Y."/>
            <person name="Lilburn T.G."/>
            <person name="Beck B.J."/>
            <person name="De Vos P."/>
            <person name="Vandamme P."/>
            <person name="Eisen J.A."/>
            <person name="Garrity G."/>
            <person name="Hugenholtz P."/>
            <person name="Kyrpides N.C."/>
        </authorList>
    </citation>
    <scope>NUCLEOTIDE SEQUENCE [LARGE SCALE GENOMIC DNA]</scope>
    <source>
        <strain evidence="5 6">VKM Ac-2572</strain>
    </source>
</reference>
<dbReference type="Proteomes" id="UP000294508">
    <property type="component" value="Unassembled WGS sequence"/>
</dbReference>
<dbReference type="RefSeq" id="WP_132208311.1">
    <property type="nucleotide sequence ID" value="NZ_SLWN01000002.1"/>
</dbReference>
<organism evidence="5 6">
    <name type="scientific">Kribbella steppae</name>
    <dbReference type="NCBI Taxonomy" id="2512223"/>
    <lineage>
        <taxon>Bacteria</taxon>
        <taxon>Bacillati</taxon>
        <taxon>Actinomycetota</taxon>
        <taxon>Actinomycetes</taxon>
        <taxon>Propionibacteriales</taxon>
        <taxon>Kribbellaceae</taxon>
        <taxon>Kribbella</taxon>
    </lineage>
</organism>
<sequence>MVSAAEIADGLRQLGLDRSSSVIVHSSLKSFGYVDGGAEAVCDALTDTCGTVLAPAGTWDFTGIGPPPGTARPHNAYDPAPTWEAFDEELTRATAFSPDLPIDRELGRIPETLRLTRTPARTAHPLFSYIAVGPAADQLLAAQRPDWPLGPIEELGGLNGDVLLLGVDHTTNTTIHLAEQLLGRSRFYRYAKTADRVWSEFPNIPGDSHEFDTIEPTLRSATRETTISNCRARKIPVTAVLAATRQLVLADPAALLCTTPTCRCAAAHQQRLAVL</sequence>
<dbReference type="PANTHER" id="PTHR11104">
    <property type="entry name" value="AMINOGLYCOSIDE N3-ACETYLTRANSFERASE"/>
    <property type="match status" value="1"/>
</dbReference>
<evidence type="ECO:0000256" key="4">
    <source>
        <dbReference type="RuleBase" id="RU365031"/>
    </source>
</evidence>
<accession>A0A4R2HTB2</accession>
<keyword evidence="2 4" id="KW-0808">Transferase</keyword>
<keyword evidence="4" id="KW-0046">Antibiotic resistance</keyword>
<dbReference type="AlphaFoldDB" id="A0A4R2HTB2"/>
<dbReference type="EMBL" id="SLWN01000002">
    <property type="protein sequence ID" value="TCO34554.1"/>
    <property type="molecule type" value="Genomic_DNA"/>
</dbReference>
<dbReference type="SUPFAM" id="SSF110710">
    <property type="entry name" value="TTHA0583/YokD-like"/>
    <property type="match status" value="1"/>
</dbReference>
<dbReference type="GO" id="GO:0046677">
    <property type="term" value="P:response to antibiotic"/>
    <property type="evidence" value="ECO:0007669"/>
    <property type="project" value="UniProtKB-KW"/>
</dbReference>
<evidence type="ECO:0000256" key="2">
    <source>
        <dbReference type="ARBA" id="ARBA00022679"/>
    </source>
</evidence>
<dbReference type="Pfam" id="PF02522">
    <property type="entry name" value="Antibiotic_NAT"/>
    <property type="match status" value="1"/>
</dbReference>
<dbReference type="GO" id="GO:0046353">
    <property type="term" value="F:aminoglycoside 3-N-acetyltransferase activity"/>
    <property type="evidence" value="ECO:0007669"/>
    <property type="project" value="UniProtKB-EC"/>
</dbReference>
<dbReference type="PANTHER" id="PTHR11104:SF0">
    <property type="entry name" value="SPBETA PROPHAGE-DERIVED AMINOGLYCOSIDE N(3')-ACETYLTRANSFERASE-LIKE PROTEIN YOKD"/>
    <property type="match status" value="1"/>
</dbReference>
<evidence type="ECO:0000313" key="5">
    <source>
        <dbReference type="EMBL" id="TCO34554.1"/>
    </source>
</evidence>
<dbReference type="OrthoDB" id="7330654at2"/>
<evidence type="ECO:0000313" key="6">
    <source>
        <dbReference type="Proteomes" id="UP000294508"/>
    </source>
</evidence>
<keyword evidence="3 4" id="KW-0012">Acyltransferase</keyword>
<name>A0A4R2HTB2_9ACTN</name>
<keyword evidence="6" id="KW-1185">Reference proteome</keyword>
<gene>
    <name evidence="5" type="ORF">EV652_102620</name>
</gene>
<dbReference type="EC" id="2.3.1.-" evidence="4"/>
<evidence type="ECO:0000256" key="3">
    <source>
        <dbReference type="ARBA" id="ARBA00023315"/>
    </source>
</evidence>
<dbReference type="InterPro" id="IPR028345">
    <property type="entry name" value="Antibiotic_NAT-like"/>
</dbReference>
<comment type="catalytic activity">
    <reaction evidence="4">
        <text>a 2-deoxystreptamine antibiotic + acetyl-CoA = an N(3)-acetyl-2-deoxystreptamine antibiotic + CoA + H(+)</text>
        <dbReference type="Rhea" id="RHEA:12665"/>
        <dbReference type="ChEBI" id="CHEBI:15378"/>
        <dbReference type="ChEBI" id="CHEBI:57287"/>
        <dbReference type="ChEBI" id="CHEBI:57288"/>
        <dbReference type="ChEBI" id="CHEBI:57921"/>
        <dbReference type="ChEBI" id="CHEBI:77452"/>
        <dbReference type="EC" id="2.3.1.81"/>
    </reaction>
</comment>
<proteinExistence type="inferred from homology"/>
<dbReference type="InterPro" id="IPR003679">
    <property type="entry name" value="Amioglycoside_AcTrfase"/>
</dbReference>
<evidence type="ECO:0000256" key="1">
    <source>
        <dbReference type="ARBA" id="ARBA00006383"/>
    </source>
</evidence>
<protein>
    <recommendedName>
        <fullName evidence="4">Aminoglycoside N(3)-acetyltransferase</fullName>
        <ecNumber evidence="4">2.3.1.-</ecNumber>
    </recommendedName>
</protein>
<comment type="similarity">
    <text evidence="1 4">Belongs to the antibiotic N-acetyltransferase family.</text>
</comment>
<comment type="caution">
    <text evidence="5">The sequence shown here is derived from an EMBL/GenBank/DDBJ whole genome shotgun (WGS) entry which is preliminary data.</text>
</comment>